<proteinExistence type="predicted"/>
<accession>A0A2N3N682</accession>
<protein>
    <submittedName>
        <fullName evidence="2">Uncharacterized protein</fullName>
    </submittedName>
</protein>
<reference evidence="2 3" key="1">
    <citation type="journal article" date="2017" name="G3 (Bethesda)">
        <title>First Draft Genome Sequence of the Pathogenic Fungus Lomentospora prolificans (Formerly Scedosporium prolificans).</title>
        <authorList>
            <person name="Luo R."/>
            <person name="Zimin A."/>
            <person name="Workman R."/>
            <person name="Fan Y."/>
            <person name="Pertea G."/>
            <person name="Grossman N."/>
            <person name="Wear M.P."/>
            <person name="Jia B."/>
            <person name="Miller H."/>
            <person name="Casadevall A."/>
            <person name="Timp W."/>
            <person name="Zhang S.X."/>
            <person name="Salzberg S.L."/>
        </authorList>
    </citation>
    <scope>NUCLEOTIDE SEQUENCE [LARGE SCALE GENOMIC DNA]</scope>
    <source>
        <strain evidence="2 3">JHH-5317</strain>
    </source>
</reference>
<dbReference type="InParanoid" id="A0A2N3N682"/>
<dbReference type="VEuPathDB" id="FungiDB:jhhlp_006561"/>
<feature type="signal peptide" evidence="1">
    <location>
        <begin position="1"/>
        <end position="18"/>
    </location>
</feature>
<comment type="caution">
    <text evidence="2">The sequence shown here is derived from an EMBL/GenBank/DDBJ whole genome shotgun (WGS) entry which is preliminary data.</text>
</comment>
<dbReference type="AlphaFoldDB" id="A0A2N3N682"/>
<gene>
    <name evidence="2" type="ORF">jhhlp_006561</name>
</gene>
<feature type="chain" id="PRO_5014658756" evidence="1">
    <location>
        <begin position="19"/>
        <end position="216"/>
    </location>
</feature>
<name>A0A2N3N682_9PEZI</name>
<evidence type="ECO:0000313" key="2">
    <source>
        <dbReference type="EMBL" id="PKS07949.1"/>
    </source>
</evidence>
<dbReference type="PANTHER" id="PTHR35605:SF1">
    <property type="entry name" value="ECP2 EFFECTOR PROTEIN DOMAIN-CONTAINING PROTEIN-RELATED"/>
    <property type="match status" value="1"/>
</dbReference>
<evidence type="ECO:0000313" key="3">
    <source>
        <dbReference type="Proteomes" id="UP000233524"/>
    </source>
</evidence>
<dbReference type="Proteomes" id="UP000233524">
    <property type="component" value="Unassembled WGS sequence"/>
</dbReference>
<keyword evidence="3" id="KW-1185">Reference proteome</keyword>
<sequence>MKVPAIFSLLLVLGEAFASSAVDSNKPKVNLAKELQAEGFTIIPASFTGPYSPNNETITLHGTIQEVLAQIRAANPSHHALLASGANMPNSNYWNGPIPDVHPRGLDCSHGYFAKQFDIFFGISYLHDSVKDSARMEVPVCTRVSCSYDSAIYLCWEPHEGGPRKKEVSWDYVADFAWSISKVWCPTIVLPDTKIGVRGKAWDNDGMAVIVGADDC</sequence>
<dbReference type="STRING" id="41688.A0A2N3N682"/>
<dbReference type="PANTHER" id="PTHR35605">
    <property type="entry name" value="ECP2 EFFECTOR PROTEIN DOMAIN-CONTAINING PROTEIN-RELATED"/>
    <property type="match status" value="1"/>
</dbReference>
<dbReference type="EMBL" id="NLAX01000701">
    <property type="protein sequence ID" value="PKS07949.1"/>
    <property type="molecule type" value="Genomic_DNA"/>
</dbReference>
<dbReference type="OrthoDB" id="3552888at2759"/>
<evidence type="ECO:0000256" key="1">
    <source>
        <dbReference type="SAM" id="SignalP"/>
    </source>
</evidence>
<organism evidence="2 3">
    <name type="scientific">Lomentospora prolificans</name>
    <dbReference type="NCBI Taxonomy" id="41688"/>
    <lineage>
        <taxon>Eukaryota</taxon>
        <taxon>Fungi</taxon>
        <taxon>Dikarya</taxon>
        <taxon>Ascomycota</taxon>
        <taxon>Pezizomycotina</taxon>
        <taxon>Sordariomycetes</taxon>
        <taxon>Hypocreomycetidae</taxon>
        <taxon>Microascales</taxon>
        <taxon>Microascaceae</taxon>
        <taxon>Lomentospora</taxon>
    </lineage>
</organism>
<keyword evidence="1" id="KW-0732">Signal</keyword>